<accession>A0A328CC01</accession>
<sequence>MTLNSPLRHVVAAGALAGFLMLNPMALGCGEDGSESGYQFGAEEMSAVVVGSWEGRVRYEGREPVSFELAMEPASATGASSGSLRQALCGERTLVAAAQACLATSELDVVAVLRDGEHEAVEMEGTLVAYGAELSMGELTLYGAGRLWRVQMEEGALAPAGEVRDQQSGEALGSFDLARRDDVAR</sequence>
<dbReference type="EMBL" id="QHKO01000001">
    <property type="protein sequence ID" value="RAL24661.1"/>
    <property type="molecule type" value="Genomic_DNA"/>
</dbReference>
<comment type="caution">
    <text evidence="2">The sequence shown here is derived from an EMBL/GenBank/DDBJ whole genome shotgun (WGS) entry which is preliminary data.</text>
</comment>
<gene>
    <name evidence="2" type="ORF">DL240_00180</name>
</gene>
<evidence type="ECO:0000256" key="1">
    <source>
        <dbReference type="SAM" id="MobiDB-lite"/>
    </source>
</evidence>
<evidence type="ECO:0000313" key="2">
    <source>
        <dbReference type="EMBL" id="RAL24661.1"/>
    </source>
</evidence>
<evidence type="ECO:0000313" key="3">
    <source>
        <dbReference type="Proteomes" id="UP000249169"/>
    </source>
</evidence>
<proteinExistence type="predicted"/>
<organism evidence="2 3">
    <name type="scientific">Lujinxingia litoralis</name>
    <dbReference type="NCBI Taxonomy" id="2211119"/>
    <lineage>
        <taxon>Bacteria</taxon>
        <taxon>Deltaproteobacteria</taxon>
        <taxon>Bradymonadales</taxon>
        <taxon>Lujinxingiaceae</taxon>
        <taxon>Lujinxingia</taxon>
    </lineage>
</organism>
<dbReference type="AlphaFoldDB" id="A0A328CC01"/>
<feature type="region of interest" description="Disordered" evidence="1">
    <location>
        <begin position="159"/>
        <end position="185"/>
    </location>
</feature>
<name>A0A328CC01_9DELT</name>
<reference evidence="2 3" key="1">
    <citation type="submission" date="2018-05" db="EMBL/GenBank/DDBJ databases">
        <title>Lujinxingia marina gen. nov. sp. nov., a new facultative anaerobic member of the class Deltaproteobacteria, and proposal of Lujinxingaceae fam. nov.</title>
        <authorList>
            <person name="Li C.-M."/>
        </authorList>
    </citation>
    <scope>NUCLEOTIDE SEQUENCE [LARGE SCALE GENOMIC DNA]</scope>
    <source>
        <strain evidence="2 3">B210</strain>
    </source>
</reference>
<protein>
    <submittedName>
        <fullName evidence="2">Uncharacterized protein</fullName>
    </submittedName>
</protein>
<keyword evidence="3" id="KW-1185">Reference proteome</keyword>
<dbReference type="Proteomes" id="UP000249169">
    <property type="component" value="Unassembled WGS sequence"/>
</dbReference>